<name>A0A8S1J0A8_9CHLO</name>
<dbReference type="AlphaFoldDB" id="A0A8S1J0A8"/>
<dbReference type="GO" id="GO:0002181">
    <property type="term" value="P:cytoplasmic translation"/>
    <property type="evidence" value="ECO:0007669"/>
    <property type="project" value="TreeGrafter"/>
</dbReference>
<proteinExistence type="predicted"/>
<keyword evidence="6" id="KW-1185">Reference proteome</keyword>
<evidence type="ECO:0000256" key="3">
    <source>
        <dbReference type="ARBA" id="ARBA00022691"/>
    </source>
</evidence>
<organism evidence="5 6">
    <name type="scientific">Ostreobium quekettii</name>
    <dbReference type="NCBI Taxonomy" id="121088"/>
    <lineage>
        <taxon>Eukaryota</taxon>
        <taxon>Viridiplantae</taxon>
        <taxon>Chlorophyta</taxon>
        <taxon>core chlorophytes</taxon>
        <taxon>Ulvophyceae</taxon>
        <taxon>TCBD clade</taxon>
        <taxon>Bryopsidales</taxon>
        <taxon>Ostreobineae</taxon>
        <taxon>Ostreobiaceae</taxon>
        <taxon>Ostreobium</taxon>
    </lineage>
</organism>
<dbReference type="Pfam" id="PF01728">
    <property type="entry name" value="FtsJ"/>
    <property type="match status" value="1"/>
</dbReference>
<keyword evidence="1" id="KW-0489">Methyltransferase</keyword>
<sequence>MGRASKDKRDIYYRKAKEEGWRARSAYKLLQIDDAFGILNNVRNVVDLCAAPGSWSQVRWRWEQGRKWGAVGVEIICEFLCPCGMKYGPGTLQAMSVTGASGAQVCCPLAHVLPLRPNEQRASGGRFGC</sequence>
<dbReference type="PANTHER" id="PTHR10920">
    <property type="entry name" value="RIBOSOMAL RNA METHYLTRANSFERASE"/>
    <property type="match status" value="1"/>
</dbReference>
<keyword evidence="3" id="KW-0949">S-adenosyl-L-methionine</keyword>
<evidence type="ECO:0000256" key="1">
    <source>
        <dbReference type="ARBA" id="ARBA00022603"/>
    </source>
</evidence>
<dbReference type="GO" id="GO:0005737">
    <property type="term" value="C:cytoplasm"/>
    <property type="evidence" value="ECO:0007669"/>
    <property type="project" value="TreeGrafter"/>
</dbReference>
<comment type="caution">
    <text evidence="5">The sequence shown here is derived from an EMBL/GenBank/DDBJ whole genome shotgun (WGS) entry which is preliminary data.</text>
</comment>
<dbReference type="Proteomes" id="UP000708148">
    <property type="component" value="Unassembled WGS sequence"/>
</dbReference>
<feature type="domain" description="Ribosomal RNA methyltransferase FtsJ" evidence="4">
    <location>
        <begin position="21"/>
        <end position="61"/>
    </location>
</feature>
<reference evidence="5" key="1">
    <citation type="submission" date="2020-12" db="EMBL/GenBank/DDBJ databases">
        <authorList>
            <person name="Iha C."/>
        </authorList>
    </citation>
    <scope>NUCLEOTIDE SEQUENCE</scope>
</reference>
<keyword evidence="2" id="KW-0808">Transferase</keyword>
<dbReference type="EMBL" id="CAJHUC010001305">
    <property type="protein sequence ID" value="CAD7700604.1"/>
    <property type="molecule type" value="Genomic_DNA"/>
</dbReference>
<evidence type="ECO:0000313" key="6">
    <source>
        <dbReference type="Proteomes" id="UP000708148"/>
    </source>
</evidence>
<evidence type="ECO:0000313" key="5">
    <source>
        <dbReference type="EMBL" id="CAD7700604.1"/>
    </source>
</evidence>
<dbReference type="Gene3D" id="3.40.50.150">
    <property type="entry name" value="Vaccinia Virus protein VP39"/>
    <property type="match status" value="1"/>
</dbReference>
<dbReference type="InterPro" id="IPR029063">
    <property type="entry name" value="SAM-dependent_MTases_sf"/>
</dbReference>
<dbReference type="InterPro" id="IPR050082">
    <property type="entry name" value="RNA_methyltr_RlmE"/>
</dbReference>
<evidence type="ECO:0000256" key="2">
    <source>
        <dbReference type="ARBA" id="ARBA00022679"/>
    </source>
</evidence>
<dbReference type="InterPro" id="IPR002877">
    <property type="entry name" value="RNA_MeTrfase_FtsJ_dom"/>
</dbReference>
<dbReference type="GO" id="GO:0008175">
    <property type="term" value="F:tRNA methyltransferase activity"/>
    <property type="evidence" value="ECO:0007669"/>
    <property type="project" value="TreeGrafter"/>
</dbReference>
<accession>A0A8S1J0A8</accession>
<evidence type="ECO:0000259" key="4">
    <source>
        <dbReference type="Pfam" id="PF01728"/>
    </source>
</evidence>
<dbReference type="OrthoDB" id="289250at2759"/>
<protein>
    <recommendedName>
        <fullName evidence="4">Ribosomal RNA methyltransferase FtsJ domain-containing protein</fullName>
    </recommendedName>
</protein>
<dbReference type="SUPFAM" id="SSF53335">
    <property type="entry name" value="S-adenosyl-L-methionine-dependent methyltransferases"/>
    <property type="match status" value="1"/>
</dbReference>
<dbReference type="PANTHER" id="PTHR10920:SF12">
    <property type="entry name" value="TRNA (CYTIDINE(32)_GUANOSINE(34)-2'-O)-METHYLTRANSFERASE-RELATED"/>
    <property type="match status" value="1"/>
</dbReference>
<gene>
    <name evidence="5" type="ORF">OSTQU699_LOCUS5963</name>
</gene>
<dbReference type="GO" id="GO:0030488">
    <property type="term" value="P:tRNA methylation"/>
    <property type="evidence" value="ECO:0007669"/>
    <property type="project" value="TreeGrafter"/>
</dbReference>